<dbReference type="Gene3D" id="3.40.50.450">
    <property type="match status" value="1"/>
</dbReference>
<dbReference type="EMBL" id="CAADFO010000104">
    <property type="protein sequence ID" value="VFK32182.1"/>
    <property type="molecule type" value="Genomic_DNA"/>
</dbReference>
<evidence type="ECO:0000313" key="3">
    <source>
        <dbReference type="EMBL" id="VFK76854.1"/>
    </source>
</evidence>
<sequence>MLGKLISGGQTGVDQAALRAALRMGLAVGGWCPPGRICEAGEIPREFPLQETPMDRSSRAPDIPRSLRTERNVQDSEGTLILAFGSMKSLIASDRGTRWTVDCALRLGRPLYFMDIREVEAPNRIAEWIKWSDVGMVNVAGPSENTAPGIGALAFEVLLASFENRNRSGVGICPNLPSTEGRR</sequence>
<dbReference type="Pfam" id="PF12694">
    <property type="entry name" value="cpYpsA"/>
    <property type="match status" value="1"/>
</dbReference>
<evidence type="ECO:0000313" key="2">
    <source>
        <dbReference type="EMBL" id="VFK34613.1"/>
    </source>
</evidence>
<dbReference type="EMBL" id="CAADFQ010000077">
    <property type="protein sequence ID" value="VFK34613.1"/>
    <property type="molecule type" value="Genomic_DNA"/>
</dbReference>
<proteinExistence type="predicted"/>
<dbReference type="EMBL" id="CAADGH010000079">
    <property type="protein sequence ID" value="VFK76854.1"/>
    <property type="molecule type" value="Genomic_DNA"/>
</dbReference>
<organism evidence="3">
    <name type="scientific">Candidatus Kentrum sp. MB</name>
    <dbReference type="NCBI Taxonomy" id="2138164"/>
    <lineage>
        <taxon>Bacteria</taxon>
        <taxon>Pseudomonadati</taxon>
        <taxon>Pseudomonadota</taxon>
        <taxon>Gammaproteobacteria</taxon>
        <taxon>Candidatus Kentrum</taxon>
    </lineage>
</organism>
<dbReference type="InterPro" id="IPR024755">
    <property type="entry name" value="cpYpsA"/>
</dbReference>
<dbReference type="AlphaFoldDB" id="A0A451BF01"/>
<name>A0A451BF01_9GAMM</name>
<reference evidence="3" key="1">
    <citation type="submission" date="2019-02" db="EMBL/GenBank/DDBJ databases">
        <authorList>
            <person name="Gruber-Vodicka R. H."/>
            <person name="Seah K. B. B."/>
        </authorList>
    </citation>
    <scope>NUCLEOTIDE SEQUENCE</scope>
    <source>
        <strain evidence="1">BECK_BZ197</strain>
        <strain evidence="3">BECK_BZ198</strain>
        <strain evidence="2">BECK_BZ199</strain>
    </source>
</reference>
<evidence type="ECO:0000313" key="1">
    <source>
        <dbReference type="EMBL" id="VFK32182.1"/>
    </source>
</evidence>
<accession>A0A451BF01</accession>
<gene>
    <name evidence="1" type="ORF">BECKMB1821G_GA0114241_110411</name>
    <name evidence="3" type="ORF">BECKMB1821H_GA0114242_10795</name>
    <name evidence="2" type="ORF">BECKMB1821I_GA0114274_107720</name>
</gene>
<protein>
    <submittedName>
        <fullName evidence="3">Molybdenum carrier</fullName>
    </submittedName>
</protein>